<evidence type="ECO:0000313" key="2">
    <source>
        <dbReference type="Proteomes" id="UP001244563"/>
    </source>
</evidence>
<keyword evidence="2" id="KW-1185">Reference proteome</keyword>
<reference evidence="1 2" key="1">
    <citation type="submission" date="2023-07" db="EMBL/GenBank/DDBJ databases">
        <title>Sorghum-associated microbial communities from plants grown in Nebraska, USA.</title>
        <authorList>
            <person name="Schachtman D."/>
        </authorList>
    </citation>
    <scope>NUCLEOTIDE SEQUENCE [LARGE SCALE GENOMIC DNA]</scope>
    <source>
        <strain evidence="1 2">CC523</strain>
    </source>
</reference>
<sequence>MDNVQLNTLVPRQDKDFVFALAERMGVSTGEAMERFIAHLRTEIESDGLPSWFDRSDLPETLPMAKAS</sequence>
<gene>
    <name evidence="1" type="ORF">J2T10_004141</name>
</gene>
<organism evidence="1 2">
    <name type="scientific">Paenarthrobacter nicotinovorans</name>
    <name type="common">Arthrobacter nicotinovorans</name>
    <dbReference type="NCBI Taxonomy" id="29320"/>
    <lineage>
        <taxon>Bacteria</taxon>
        <taxon>Bacillati</taxon>
        <taxon>Actinomycetota</taxon>
        <taxon>Actinomycetes</taxon>
        <taxon>Micrococcales</taxon>
        <taxon>Micrococcaceae</taxon>
        <taxon>Paenarthrobacter</taxon>
    </lineage>
</organism>
<name>A0ABT9TS14_PAENI</name>
<dbReference type="RefSeq" id="WP_306879707.1">
    <property type="nucleotide sequence ID" value="NZ_JAUSSW010000017.1"/>
</dbReference>
<evidence type="ECO:0000313" key="1">
    <source>
        <dbReference type="EMBL" id="MDQ0104466.1"/>
    </source>
</evidence>
<accession>A0ABT9TS14</accession>
<protein>
    <submittedName>
        <fullName evidence="1">Uncharacterized protein</fullName>
    </submittedName>
</protein>
<proteinExistence type="predicted"/>
<dbReference type="Proteomes" id="UP001244563">
    <property type="component" value="Unassembled WGS sequence"/>
</dbReference>
<dbReference type="EMBL" id="JAUSSW010000017">
    <property type="protein sequence ID" value="MDQ0104466.1"/>
    <property type="molecule type" value="Genomic_DNA"/>
</dbReference>
<comment type="caution">
    <text evidence="1">The sequence shown here is derived from an EMBL/GenBank/DDBJ whole genome shotgun (WGS) entry which is preliminary data.</text>
</comment>